<dbReference type="RefSeq" id="XP_022299400.1">
    <property type="nucleotide sequence ID" value="XM_022443692.1"/>
</dbReference>
<sequence length="234" mass="25804">MARSGREIATLVLLVVTFGLWFIAMVTPGWFVFSVETPSTKVEIQMSLFYIKVCDNGICASKTYEELSSYRKNLSTMPELIELQLEAIAGVILCGICCILMISSNSCSGSRRETTLAVVICSFLAVVSESILVMRMTHANVEASKIFNEAETIWTMENYEMDVIFPYSVLLTGVGLVFGLSSFVTSIALRSSLRENSGGQVISMVPAVHPSHTFTTLQEEAYPVPYNHYLGTHP</sequence>
<evidence type="ECO:0000313" key="4">
    <source>
        <dbReference type="RefSeq" id="XP_022299401.1"/>
    </source>
</evidence>
<dbReference type="GeneID" id="111108120"/>
<dbReference type="OrthoDB" id="6213664at2759"/>
<reference evidence="3 4" key="1">
    <citation type="submission" date="2025-04" db="UniProtKB">
        <authorList>
            <consortium name="RefSeq"/>
        </authorList>
    </citation>
    <scope>IDENTIFICATION</scope>
    <source>
        <tissue evidence="3 4">Whole sample</tissue>
    </source>
</reference>
<evidence type="ECO:0000313" key="2">
    <source>
        <dbReference type="Proteomes" id="UP000694844"/>
    </source>
</evidence>
<keyword evidence="2" id="KW-1185">Reference proteome</keyword>
<name>A0A8B8B8K6_CRAVI</name>
<gene>
    <name evidence="3 4 5" type="primary">LOC111108120</name>
</gene>
<keyword evidence="1" id="KW-1133">Transmembrane helix</keyword>
<protein>
    <submittedName>
        <fullName evidence="3 4">Uncharacterized protein LOC111108120 isoform X1</fullName>
    </submittedName>
</protein>
<feature type="transmembrane region" description="Helical" evidence="1">
    <location>
        <begin position="12"/>
        <end position="33"/>
    </location>
</feature>
<organism evidence="2 4">
    <name type="scientific">Crassostrea virginica</name>
    <name type="common">Eastern oyster</name>
    <dbReference type="NCBI Taxonomy" id="6565"/>
    <lineage>
        <taxon>Eukaryota</taxon>
        <taxon>Metazoa</taxon>
        <taxon>Spiralia</taxon>
        <taxon>Lophotrochozoa</taxon>
        <taxon>Mollusca</taxon>
        <taxon>Bivalvia</taxon>
        <taxon>Autobranchia</taxon>
        <taxon>Pteriomorphia</taxon>
        <taxon>Ostreida</taxon>
        <taxon>Ostreoidea</taxon>
        <taxon>Ostreidae</taxon>
        <taxon>Crassostrea</taxon>
    </lineage>
</organism>
<dbReference type="Gene3D" id="1.20.140.150">
    <property type="match status" value="1"/>
</dbReference>
<feature type="transmembrane region" description="Helical" evidence="1">
    <location>
        <begin position="83"/>
        <end position="102"/>
    </location>
</feature>
<dbReference type="RefSeq" id="XP_022299402.1">
    <property type="nucleotide sequence ID" value="XM_022443694.1"/>
</dbReference>
<dbReference type="KEGG" id="cvn:111108120"/>
<dbReference type="RefSeq" id="XP_022299401.1">
    <property type="nucleotide sequence ID" value="XM_022443693.1"/>
</dbReference>
<keyword evidence="1" id="KW-0472">Membrane</keyword>
<dbReference type="Proteomes" id="UP000694844">
    <property type="component" value="Chromosome 8"/>
</dbReference>
<evidence type="ECO:0000313" key="5">
    <source>
        <dbReference type="RefSeq" id="XP_022299402.1"/>
    </source>
</evidence>
<proteinExistence type="predicted"/>
<feature type="transmembrane region" description="Helical" evidence="1">
    <location>
        <begin position="114"/>
        <end position="134"/>
    </location>
</feature>
<evidence type="ECO:0000313" key="3">
    <source>
        <dbReference type="RefSeq" id="XP_022299400.1"/>
    </source>
</evidence>
<evidence type="ECO:0000256" key="1">
    <source>
        <dbReference type="SAM" id="Phobius"/>
    </source>
</evidence>
<keyword evidence="1" id="KW-0812">Transmembrane</keyword>
<accession>A0A8B8B8K6</accession>
<dbReference type="AlphaFoldDB" id="A0A8B8B8K6"/>
<feature type="transmembrane region" description="Helical" evidence="1">
    <location>
        <begin position="164"/>
        <end position="189"/>
    </location>
</feature>